<dbReference type="PANTHER" id="PTHR47256">
    <property type="entry name" value="ZN(II)2CYS6 TRANSCRIPTION FACTOR (EUROFUNG)-RELATED"/>
    <property type="match status" value="1"/>
</dbReference>
<dbReference type="Proteomes" id="UP000481861">
    <property type="component" value="Unassembled WGS sequence"/>
</dbReference>
<feature type="compositionally biased region" description="Low complexity" evidence="2">
    <location>
        <begin position="9"/>
        <end position="21"/>
    </location>
</feature>
<dbReference type="CDD" id="cd00067">
    <property type="entry name" value="GAL4"/>
    <property type="match status" value="1"/>
</dbReference>
<accession>A0A7C8IGL7</accession>
<feature type="region of interest" description="Disordered" evidence="2">
    <location>
        <begin position="1"/>
        <end position="70"/>
    </location>
</feature>
<dbReference type="GO" id="GO:0000981">
    <property type="term" value="F:DNA-binding transcription factor activity, RNA polymerase II-specific"/>
    <property type="evidence" value="ECO:0007669"/>
    <property type="project" value="InterPro"/>
</dbReference>
<dbReference type="SMART" id="SM00066">
    <property type="entry name" value="GAL4"/>
    <property type="match status" value="1"/>
</dbReference>
<keyword evidence="1" id="KW-0539">Nucleus</keyword>
<gene>
    <name evidence="4" type="ORF">BDV95DRAFT_234009</name>
</gene>
<feature type="compositionally biased region" description="Pro residues" evidence="2">
    <location>
        <begin position="31"/>
        <end position="43"/>
    </location>
</feature>
<dbReference type="PROSITE" id="PS50048">
    <property type="entry name" value="ZN2_CY6_FUNGAL_2"/>
    <property type="match status" value="1"/>
</dbReference>
<dbReference type="PANTHER" id="PTHR47256:SF1">
    <property type="entry name" value="ZN(II)2CYS6 TRANSCRIPTION FACTOR (EUROFUNG)"/>
    <property type="match status" value="1"/>
</dbReference>
<keyword evidence="5" id="KW-1185">Reference proteome</keyword>
<name>A0A7C8IGL7_9PLEO</name>
<organism evidence="4 5">
    <name type="scientific">Massariosphaeria phaeospora</name>
    <dbReference type="NCBI Taxonomy" id="100035"/>
    <lineage>
        <taxon>Eukaryota</taxon>
        <taxon>Fungi</taxon>
        <taxon>Dikarya</taxon>
        <taxon>Ascomycota</taxon>
        <taxon>Pezizomycotina</taxon>
        <taxon>Dothideomycetes</taxon>
        <taxon>Pleosporomycetidae</taxon>
        <taxon>Pleosporales</taxon>
        <taxon>Pleosporales incertae sedis</taxon>
        <taxon>Massariosphaeria</taxon>
    </lineage>
</organism>
<dbReference type="PROSITE" id="PS00463">
    <property type="entry name" value="ZN2_CY6_FUNGAL_1"/>
    <property type="match status" value="1"/>
</dbReference>
<comment type="caution">
    <text evidence="4">The sequence shown here is derived from an EMBL/GenBank/DDBJ whole genome shotgun (WGS) entry which is preliminary data.</text>
</comment>
<dbReference type="Gene3D" id="4.10.240.10">
    <property type="entry name" value="Zn(2)-C6 fungal-type DNA-binding domain"/>
    <property type="match status" value="1"/>
</dbReference>
<dbReference type="InterPro" id="IPR053187">
    <property type="entry name" value="Notoamide_regulator"/>
</dbReference>
<dbReference type="InterPro" id="IPR001138">
    <property type="entry name" value="Zn2Cys6_DnaBD"/>
</dbReference>
<proteinExistence type="predicted"/>
<evidence type="ECO:0000259" key="3">
    <source>
        <dbReference type="PROSITE" id="PS50048"/>
    </source>
</evidence>
<dbReference type="EMBL" id="JAADJZ010000003">
    <property type="protein sequence ID" value="KAF2876671.1"/>
    <property type="molecule type" value="Genomic_DNA"/>
</dbReference>
<dbReference type="AlphaFoldDB" id="A0A7C8IGL7"/>
<dbReference type="Pfam" id="PF00172">
    <property type="entry name" value="Zn_clus"/>
    <property type="match status" value="1"/>
</dbReference>
<dbReference type="InterPro" id="IPR036864">
    <property type="entry name" value="Zn2-C6_fun-type_DNA-bd_sf"/>
</dbReference>
<sequence>MLSARESDASSYRSISSDLASPTYHHLPRLRPLPPGVRPPPAPTTRKRVRAPAACGPCRTRKSKCSGEHPTCRECVSRKTSCEYPDTETRQVRQKYKDLRDRQNAHEELFKLLKTVSEPDAIEVLRRIRAGGDVHDILSHIKDGSLLMGLSSSSGPELEQ</sequence>
<evidence type="ECO:0000256" key="1">
    <source>
        <dbReference type="ARBA" id="ARBA00023242"/>
    </source>
</evidence>
<evidence type="ECO:0000313" key="4">
    <source>
        <dbReference type="EMBL" id="KAF2876671.1"/>
    </source>
</evidence>
<evidence type="ECO:0000256" key="2">
    <source>
        <dbReference type="SAM" id="MobiDB-lite"/>
    </source>
</evidence>
<protein>
    <recommendedName>
        <fullName evidence="3">Zn(2)-C6 fungal-type domain-containing protein</fullName>
    </recommendedName>
</protein>
<feature type="domain" description="Zn(2)-C6 fungal-type" evidence="3">
    <location>
        <begin position="54"/>
        <end position="84"/>
    </location>
</feature>
<evidence type="ECO:0000313" key="5">
    <source>
        <dbReference type="Proteomes" id="UP000481861"/>
    </source>
</evidence>
<reference evidence="4 5" key="1">
    <citation type="submission" date="2020-01" db="EMBL/GenBank/DDBJ databases">
        <authorList>
            <consortium name="DOE Joint Genome Institute"/>
            <person name="Haridas S."/>
            <person name="Albert R."/>
            <person name="Binder M."/>
            <person name="Bloem J."/>
            <person name="Labutti K."/>
            <person name="Salamov A."/>
            <person name="Andreopoulos B."/>
            <person name="Baker S.E."/>
            <person name="Barry K."/>
            <person name="Bills G."/>
            <person name="Bluhm B.H."/>
            <person name="Cannon C."/>
            <person name="Castanera R."/>
            <person name="Culley D.E."/>
            <person name="Daum C."/>
            <person name="Ezra D."/>
            <person name="Gonzalez J.B."/>
            <person name="Henrissat B."/>
            <person name="Kuo A."/>
            <person name="Liang C."/>
            <person name="Lipzen A."/>
            <person name="Lutzoni F."/>
            <person name="Magnuson J."/>
            <person name="Mondo S."/>
            <person name="Nolan M."/>
            <person name="Ohm R."/>
            <person name="Pangilinan J."/>
            <person name="Park H.-J.H."/>
            <person name="Ramirez L."/>
            <person name="Alfaro M."/>
            <person name="Sun H."/>
            <person name="Tritt A."/>
            <person name="Yoshinaga Y."/>
            <person name="Zwiers L.-H.L."/>
            <person name="Turgeon B.G."/>
            <person name="Goodwin S.B."/>
            <person name="Spatafora J.W."/>
            <person name="Crous P.W."/>
            <person name="Grigoriev I.V."/>
        </authorList>
    </citation>
    <scope>NUCLEOTIDE SEQUENCE [LARGE SCALE GENOMIC DNA]</scope>
    <source>
        <strain evidence="4 5">CBS 611.86</strain>
    </source>
</reference>
<dbReference type="GO" id="GO:0008270">
    <property type="term" value="F:zinc ion binding"/>
    <property type="evidence" value="ECO:0007669"/>
    <property type="project" value="InterPro"/>
</dbReference>
<dbReference type="OrthoDB" id="10261408at2759"/>
<dbReference type="SUPFAM" id="SSF57701">
    <property type="entry name" value="Zn2/Cys6 DNA-binding domain"/>
    <property type="match status" value="1"/>
</dbReference>